<keyword evidence="1" id="KW-1133">Transmembrane helix</keyword>
<keyword evidence="3" id="KW-1185">Reference proteome</keyword>
<keyword evidence="1" id="KW-0472">Membrane</keyword>
<accession>A0A364V549</accession>
<dbReference type="InterPro" id="IPR005133">
    <property type="entry name" value="PhaG_MnhG_YufB"/>
</dbReference>
<dbReference type="EMBL" id="QHCV01000058">
    <property type="protein sequence ID" value="RAV31780.1"/>
    <property type="molecule type" value="Genomic_DNA"/>
</dbReference>
<sequence>MLTTMLAAEDMVHYSEMSWLGAGLCAVLVIAGSILVFASARAMYLAPDAISQINMLGPGVGVGLPLLIAANLVHTWDTQGFELGILLKSVLAITGLLVVQAAGSSVMGRALHATHWDHTVPLSGGKKVKEPK</sequence>
<evidence type="ECO:0000313" key="2">
    <source>
        <dbReference type="EMBL" id="RAV31780.1"/>
    </source>
</evidence>
<organism evidence="2 3">
    <name type="scientific">Corynebacterium heidelbergense</name>
    <dbReference type="NCBI Taxonomy" id="2055947"/>
    <lineage>
        <taxon>Bacteria</taxon>
        <taxon>Bacillati</taxon>
        <taxon>Actinomycetota</taxon>
        <taxon>Actinomycetes</taxon>
        <taxon>Mycobacteriales</taxon>
        <taxon>Corynebacteriaceae</taxon>
        <taxon>Corynebacterium</taxon>
    </lineage>
</organism>
<dbReference type="NCBIfam" id="NF009319">
    <property type="entry name" value="PRK12674.2-4"/>
    <property type="match status" value="1"/>
</dbReference>
<name>A0A364V549_9CORY</name>
<dbReference type="GO" id="GO:0098662">
    <property type="term" value="P:inorganic cation transmembrane transport"/>
    <property type="evidence" value="ECO:0007669"/>
    <property type="project" value="InterPro"/>
</dbReference>
<dbReference type="Pfam" id="PF03334">
    <property type="entry name" value="PhaG_MnhG_YufB"/>
    <property type="match status" value="1"/>
</dbReference>
<evidence type="ECO:0000313" key="3">
    <source>
        <dbReference type="Proteomes" id="UP000251577"/>
    </source>
</evidence>
<dbReference type="AlphaFoldDB" id="A0A364V549"/>
<gene>
    <name evidence="2" type="ORF">DLJ54_06565</name>
</gene>
<protein>
    <submittedName>
        <fullName evidence="2">Na+/H+ antiporter subunit G</fullName>
    </submittedName>
</protein>
<proteinExistence type="predicted"/>
<dbReference type="RefSeq" id="WP_113630967.1">
    <property type="nucleotide sequence ID" value="NZ_QHCV01000058.1"/>
</dbReference>
<keyword evidence="1" id="KW-0812">Transmembrane</keyword>
<reference evidence="2 3" key="1">
    <citation type="journal article" date="2018" name="Syst. Appl. Microbiol.">
        <title>Corynebacterium heidelbergense sp. nov., isolated from the preen glands of Egyptian geese (Alopochen aegyptiacus).</title>
        <authorList>
            <person name="Braun M.S."/>
            <person name="Wang E."/>
            <person name="Zimmermann S."/>
            <person name="Wink M."/>
        </authorList>
    </citation>
    <scope>NUCLEOTIDE SEQUENCE [LARGE SCALE GENOMIC DNA]</scope>
    <source>
        <strain evidence="2 3">647</strain>
    </source>
</reference>
<dbReference type="Proteomes" id="UP000251577">
    <property type="component" value="Unassembled WGS sequence"/>
</dbReference>
<feature type="transmembrane region" description="Helical" evidence="1">
    <location>
        <begin position="20"/>
        <end position="44"/>
    </location>
</feature>
<dbReference type="GO" id="GO:0015297">
    <property type="term" value="F:antiporter activity"/>
    <property type="evidence" value="ECO:0007669"/>
    <property type="project" value="InterPro"/>
</dbReference>
<feature type="transmembrane region" description="Helical" evidence="1">
    <location>
        <begin position="85"/>
        <end position="103"/>
    </location>
</feature>
<feature type="transmembrane region" description="Helical" evidence="1">
    <location>
        <begin position="56"/>
        <end position="73"/>
    </location>
</feature>
<evidence type="ECO:0000256" key="1">
    <source>
        <dbReference type="SAM" id="Phobius"/>
    </source>
</evidence>
<comment type="caution">
    <text evidence="2">The sequence shown here is derived from an EMBL/GenBank/DDBJ whole genome shotgun (WGS) entry which is preliminary data.</text>
</comment>